<keyword evidence="3" id="KW-1185">Reference proteome</keyword>
<dbReference type="CDD" id="cd23992">
    <property type="entry name" value="PBP_GOBP"/>
    <property type="match status" value="1"/>
</dbReference>
<dbReference type="GO" id="GO:0005549">
    <property type="term" value="F:odorant binding"/>
    <property type="evidence" value="ECO:0007669"/>
    <property type="project" value="InterPro"/>
</dbReference>
<dbReference type="AlphaFoldDB" id="A0AAD7ZNE2"/>
<dbReference type="Pfam" id="PF01395">
    <property type="entry name" value="PBP_GOBP"/>
    <property type="match status" value="1"/>
</dbReference>
<organism evidence="2 3">
    <name type="scientific">Diploptera punctata</name>
    <name type="common">Pacific beetle cockroach</name>
    <dbReference type="NCBI Taxonomy" id="6984"/>
    <lineage>
        <taxon>Eukaryota</taxon>
        <taxon>Metazoa</taxon>
        <taxon>Ecdysozoa</taxon>
        <taxon>Arthropoda</taxon>
        <taxon>Hexapoda</taxon>
        <taxon>Insecta</taxon>
        <taxon>Pterygota</taxon>
        <taxon>Neoptera</taxon>
        <taxon>Polyneoptera</taxon>
        <taxon>Dictyoptera</taxon>
        <taxon>Blattodea</taxon>
        <taxon>Blaberoidea</taxon>
        <taxon>Blaberidae</taxon>
        <taxon>Diplopterinae</taxon>
        <taxon>Diploptera</taxon>
    </lineage>
</organism>
<feature type="signal peptide" evidence="1">
    <location>
        <begin position="1"/>
        <end position="25"/>
    </location>
</feature>
<proteinExistence type="predicted"/>
<feature type="chain" id="PRO_5041917732" evidence="1">
    <location>
        <begin position="26"/>
        <end position="155"/>
    </location>
</feature>
<gene>
    <name evidence="2" type="ORF">L9F63_021959</name>
</gene>
<keyword evidence="1" id="KW-0732">Signal</keyword>
<reference evidence="2" key="1">
    <citation type="journal article" date="2023" name="IScience">
        <title>Live-bearing cockroach genome reveals convergent evolutionary mechanisms linked to viviparity in insects and beyond.</title>
        <authorList>
            <person name="Fouks B."/>
            <person name="Harrison M.C."/>
            <person name="Mikhailova A.A."/>
            <person name="Marchal E."/>
            <person name="English S."/>
            <person name="Carruthers M."/>
            <person name="Jennings E.C."/>
            <person name="Chiamaka E.L."/>
            <person name="Frigard R.A."/>
            <person name="Pippel M."/>
            <person name="Attardo G.M."/>
            <person name="Benoit J.B."/>
            <person name="Bornberg-Bauer E."/>
            <person name="Tobe S.S."/>
        </authorList>
    </citation>
    <scope>NUCLEOTIDE SEQUENCE</scope>
    <source>
        <strain evidence="2">Stay&amp;Tobe</strain>
    </source>
</reference>
<dbReference type="EMBL" id="JASPKZ010007543">
    <property type="protein sequence ID" value="KAJ9583698.1"/>
    <property type="molecule type" value="Genomic_DNA"/>
</dbReference>
<evidence type="ECO:0000256" key="1">
    <source>
        <dbReference type="SAM" id="SignalP"/>
    </source>
</evidence>
<dbReference type="Gene3D" id="1.10.238.20">
    <property type="entry name" value="Pheromone/general odorant binding protein domain"/>
    <property type="match status" value="1"/>
</dbReference>
<sequence length="155" mass="18209">MHSAMFRVLLTFALCFLLSSKKVIAESQEDEVEEKCKQEFGVDDSIFVDSRSEGDEDEEAFEEFDVTLKDENNENHRCFIQCLMEGYGYVKHGVLNVDFIVEEVLIELEEEGIKVDERELRRDIKFCARQEAEGKCNNTYQMVKCLFNLQKKKRR</sequence>
<reference evidence="2" key="2">
    <citation type="submission" date="2023-05" db="EMBL/GenBank/DDBJ databases">
        <authorList>
            <person name="Fouks B."/>
        </authorList>
    </citation>
    <scope>NUCLEOTIDE SEQUENCE</scope>
    <source>
        <strain evidence="2">Stay&amp;Tobe</strain>
        <tissue evidence="2">Testes</tissue>
    </source>
</reference>
<dbReference type="InterPro" id="IPR006170">
    <property type="entry name" value="PBP/GOBP"/>
</dbReference>
<evidence type="ECO:0000313" key="2">
    <source>
        <dbReference type="EMBL" id="KAJ9583698.1"/>
    </source>
</evidence>
<dbReference type="InterPro" id="IPR036728">
    <property type="entry name" value="PBP_GOBP_sf"/>
</dbReference>
<evidence type="ECO:0000313" key="3">
    <source>
        <dbReference type="Proteomes" id="UP001233999"/>
    </source>
</evidence>
<protein>
    <submittedName>
        <fullName evidence="2">Uncharacterized protein</fullName>
    </submittedName>
</protein>
<comment type="caution">
    <text evidence="2">The sequence shown here is derived from an EMBL/GenBank/DDBJ whole genome shotgun (WGS) entry which is preliminary data.</text>
</comment>
<accession>A0AAD7ZNE2</accession>
<dbReference type="Proteomes" id="UP001233999">
    <property type="component" value="Unassembled WGS sequence"/>
</dbReference>
<name>A0AAD7ZNE2_DIPPU</name>
<dbReference type="SUPFAM" id="SSF47565">
    <property type="entry name" value="Insect pheromone/odorant-binding proteins"/>
    <property type="match status" value="1"/>
</dbReference>